<comment type="caution">
    <text evidence="2">The sequence shown here is derived from an EMBL/GenBank/DDBJ whole genome shotgun (WGS) entry which is preliminary data.</text>
</comment>
<proteinExistence type="predicted"/>
<name>A0ABQ3GJP5_9MICC</name>
<gene>
    <name evidence="2" type="ORF">GCM10008096_25320</name>
</gene>
<sequence>MPTNIEIKARAGDPEGLRAAVAAMADAGPDVVEQDDTFFACPNGRLKLRVLGAARGVLIFYRRADDAGPKASFYLHSETSDPDGARAVLAAANTEIGRVRKQRTVYRIGRTRVHLDAVEGLGDFVELEVPVDHAATHDAAAAEARSLLGVLGVDAGSLVEGAYVDLLANR</sequence>
<reference evidence="3" key="1">
    <citation type="journal article" date="2019" name="Int. J. Syst. Evol. Microbiol.">
        <title>The Global Catalogue of Microorganisms (GCM) 10K type strain sequencing project: providing services to taxonomists for standard genome sequencing and annotation.</title>
        <authorList>
            <consortium name="The Broad Institute Genomics Platform"/>
            <consortium name="The Broad Institute Genome Sequencing Center for Infectious Disease"/>
            <person name="Wu L."/>
            <person name="Ma J."/>
        </authorList>
    </citation>
    <scope>NUCLEOTIDE SEQUENCE [LARGE SCALE GENOMIC DNA]</scope>
    <source>
        <strain evidence="3">KCTC 19466</strain>
    </source>
</reference>
<dbReference type="InterPro" id="IPR033469">
    <property type="entry name" value="CYTH-like_dom_sf"/>
</dbReference>
<dbReference type="Gene3D" id="2.40.320.10">
    <property type="entry name" value="Hypothetical Protein Pfu-838710-001"/>
    <property type="match status" value="1"/>
</dbReference>
<dbReference type="SUPFAM" id="SSF55154">
    <property type="entry name" value="CYTH-like phosphatases"/>
    <property type="match status" value="1"/>
</dbReference>
<protein>
    <submittedName>
        <fullName evidence="2">Adenylate cyclase</fullName>
    </submittedName>
</protein>
<dbReference type="Pfam" id="PF01928">
    <property type="entry name" value="CYTH"/>
    <property type="match status" value="1"/>
</dbReference>
<dbReference type="PANTHER" id="PTHR21028">
    <property type="entry name" value="SI:CH211-156B7.4"/>
    <property type="match status" value="1"/>
</dbReference>
<dbReference type="PROSITE" id="PS51707">
    <property type="entry name" value="CYTH"/>
    <property type="match status" value="1"/>
</dbReference>
<keyword evidence="3" id="KW-1185">Reference proteome</keyword>
<dbReference type="EMBL" id="BMXK01000011">
    <property type="protein sequence ID" value="GHD11092.1"/>
    <property type="molecule type" value="Genomic_DNA"/>
</dbReference>
<evidence type="ECO:0000313" key="2">
    <source>
        <dbReference type="EMBL" id="GHD11092.1"/>
    </source>
</evidence>
<dbReference type="SMART" id="SM01118">
    <property type="entry name" value="CYTH"/>
    <property type="match status" value="1"/>
</dbReference>
<feature type="domain" description="CYTH" evidence="1">
    <location>
        <begin position="2"/>
        <end position="169"/>
    </location>
</feature>
<dbReference type="CDD" id="cd07890">
    <property type="entry name" value="CYTH-like_AC_IV-like"/>
    <property type="match status" value="1"/>
</dbReference>
<evidence type="ECO:0000313" key="3">
    <source>
        <dbReference type="Proteomes" id="UP000642819"/>
    </source>
</evidence>
<dbReference type="PANTHER" id="PTHR21028:SF2">
    <property type="entry name" value="CYTH DOMAIN-CONTAINING PROTEIN"/>
    <property type="match status" value="1"/>
</dbReference>
<evidence type="ECO:0000259" key="1">
    <source>
        <dbReference type="PROSITE" id="PS51707"/>
    </source>
</evidence>
<dbReference type="Proteomes" id="UP000642819">
    <property type="component" value="Unassembled WGS sequence"/>
</dbReference>
<dbReference type="RefSeq" id="WP_189350951.1">
    <property type="nucleotide sequence ID" value="NZ_BMXK01000011.1"/>
</dbReference>
<dbReference type="InterPro" id="IPR008173">
    <property type="entry name" value="Adenylyl_cyclase_CyaB"/>
</dbReference>
<organism evidence="2 3">
    <name type="scientific">Zhihengliuella salsuginis</name>
    <dbReference type="NCBI Taxonomy" id="578222"/>
    <lineage>
        <taxon>Bacteria</taxon>
        <taxon>Bacillati</taxon>
        <taxon>Actinomycetota</taxon>
        <taxon>Actinomycetes</taxon>
        <taxon>Micrococcales</taxon>
        <taxon>Micrococcaceae</taxon>
        <taxon>Zhihengliuella</taxon>
    </lineage>
</organism>
<accession>A0ABQ3GJP5</accession>
<dbReference type="InterPro" id="IPR023577">
    <property type="entry name" value="CYTH_domain"/>
</dbReference>